<dbReference type="AlphaFoldDB" id="A0A516H540"/>
<sequence length="275" mass="28685">MRRGALHAALIFLVAGLAGCDNMRDLNRSLYRGLGGETRTRPIEGSTSTSTSAGIPCFSAETGLLYTSQTGRCAPGYAPIGTTEAQQQFQTAAQRAPVAGRGAPEITPMPQQTRQAARPGIGAVPQSNVPPSGPSGSPGATPSSPYAVNDARVGEGVFALCYNDSAGHVFEAPGCPPGSRWINTDEAELLQRAQLAEASWCFFPGRSVLYRSRACRPGDQKLNVAEADRVWDTLPADRRTRNRPSATGGGAGAPVPTMDAAPRGGVNATPLPPTR</sequence>
<dbReference type="EMBL" id="CP041636">
    <property type="protein sequence ID" value="QDO98914.1"/>
    <property type="molecule type" value="Genomic_DNA"/>
</dbReference>
<reference evidence="2 3" key="1">
    <citation type="submission" date="2019-07" db="EMBL/GenBank/DDBJ databases">
        <title>Genome sequencing for Ferrovibrio sp. K5.</title>
        <authorList>
            <person name="Park S.-J."/>
        </authorList>
    </citation>
    <scope>NUCLEOTIDE SEQUENCE [LARGE SCALE GENOMIC DNA]</scope>
    <source>
        <strain evidence="2 3">K5</strain>
    </source>
</reference>
<dbReference type="Proteomes" id="UP000317496">
    <property type="component" value="Chromosome"/>
</dbReference>
<feature type="region of interest" description="Disordered" evidence="1">
    <location>
        <begin position="235"/>
        <end position="275"/>
    </location>
</feature>
<evidence type="ECO:0000256" key="1">
    <source>
        <dbReference type="SAM" id="MobiDB-lite"/>
    </source>
</evidence>
<gene>
    <name evidence="2" type="ORF">FNB15_17285</name>
</gene>
<keyword evidence="3" id="KW-1185">Reference proteome</keyword>
<dbReference type="PROSITE" id="PS51257">
    <property type="entry name" value="PROKAR_LIPOPROTEIN"/>
    <property type="match status" value="1"/>
</dbReference>
<organism evidence="2 3">
    <name type="scientific">Ferrovibrio terrae</name>
    <dbReference type="NCBI Taxonomy" id="2594003"/>
    <lineage>
        <taxon>Bacteria</taxon>
        <taxon>Pseudomonadati</taxon>
        <taxon>Pseudomonadota</taxon>
        <taxon>Alphaproteobacteria</taxon>
        <taxon>Rhodospirillales</taxon>
        <taxon>Rhodospirillaceae</taxon>
        <taxon>Ferrovibrio</taxon>
    </lineage>
</organism>
<name>A0A516H540_9PROT</name>
<dbReference type="RefSeq" id="WP_144257911.1">
    <property type="nucleotide sequence ID" value="NZ_CP041636.1"/>
</dbReference>
<proteinExistence type="predicted"/>
<evidence type="ECO:0000313" key="2">
    <source>
        <dbReference type="EMBL" id="QDO98914.1"/>
    </source>
</evidence>
<feature type="region of interest" description="Disordered" evidence="1">
    <location>
        <begin position="102"/>
        <end position="146"/>
    </location>
</feature>
<protein>
    <submittedName>
        <fullName evidence="2">Uncharacterized protein</fullName>
    </submittedName>
</protein>
<accession>A0A516H540</accession>
<evidence type="ECO:0000313" key="3">
    <source>
        <dbReference type="Proteomes" id="UP000317496"/>
    </source>
</evidence>
<dbReference type="KEGG" id="fer:FNB15_17285"/>
<feature type="compositionally biased region" description="Low complexity" evidence="1">
    <location>
        <begin position="125"/>
        <end position="145"/>
    </location>
</feature>